<dbReference type="CDD" id="cd01370">
    <property type="entry name" value="KISc_KIP3_like"/>
    <property type="match status" value="1"/>
</dbReference>
<dbReference type="GO" id="GO:0008017">
    <property type="term" value="F:microtubule binding"/>
    <property type="evidence" value="ECO:0007669"/>
    <property type="project" value="InterPro"/>
</dbReference>
<keyword evidence="6 11" id="KW-0067">ATP-binding</keyword>
<evidence type="ECO:0000256" key="10">
    <source>
        <dbReference type="ARBA" id="ARBA00023242"/>
    </source>
</evidence>
<reference evidence="14" key="2">
    <citation type="submission" date="2025-08" db="UniProtKB">
        <authorList>
            <consortium name="Ensembl"/>
        </authorList>
    </citation>
    <scope>IDENTIFICATION</scope>
</reference>
<dbReference type="GO" id="GO:0005634">
    <property type="term" value="C:nucleus"/>
    <property type="evidence" value="ECO:0007669"/>
    <property type="project" value="UniProtKB-SubCell"/>
</dbReference>
<dbReference type="InterPro" id="IPR027640">
    <property type="entry name" value="Kinesin-like_fam"/>
</dbReference>
<evidence type="ECO:0000256" key="8">
    <source>
        <dbReference type="ARBA" id="ARBA00023175"/>
    </source>
</evidence>
<evidence type="ECO:0000256" key="7">
    <source>
        <dbReference type="ARBA" id="ARBA00023054"/>
    </source>
</evidence>
<comment type="subcellular location">
    <subcellularLocation>
        <location evidence="2">Cytoplasm</location>
        <location evidence="2">Cytoskeleton</location>
    </subcellularLocation>
    <subcellularLocation>
        <location evidence="1">Nucleus</location>
    </subcellularLocation>
</comment>
<proteinExistence type="inferred from homology"/>
<evidence type="ECO:0000256" key="6">
    <source>
        <dbReference type="ARBA" id="ARBA00022840"/>
    </source>
</evidence>
<evidence type="ECO:0000256" key="3">
    <source>
        <dbReference type="ARBA" id="ARBA00022490"/>
    </source>
</evidence>
<organism evidence="14 15">
    <name type="scientific">Takifugu rubripes</name>
    <name type="common">Japanese pufferfish</name>
    <name type="synonym">Fugu rubripes</name>
    <dbReference type="NCBI Taxonomy" id="31033"/>
    <lineage>
        <taxon>Eukaryota</taxon>
        <taxon>Metazoa</taxon>
        <taxon>Chordata</taxon>
        <taxon>Craniata</taxon>
        <taxon>Vertebrata</taxon>
        <taxon>Euteleostomi</taxon>
        <taxon>Actinopterygii</taxon>
        <taxon>Neopterygii</taxon>
        <taxon>Teleostei</taxon>
        <taxon>Neoteleostei</taxon>
        <taxon>Acanthomorphata</taxon>
        <taxon>Eupercaria</taxon>
        <taxon>Tetraodontiformes</taxon>
        <taxon>Tetradontoidea</taxon>
        <taxon>Tetraodontidae</taxon>
        <taxon>Takifugu</taxon>
    </lineage>
</organism>
<keyword evidence="15" id="KW-1185">Reference proteome</keyword>
<evidence type="ECO:0000256" key="4">
    <source>
        <dbReference type="ARBA" id="ARBA00022701"/>
    </source>
</evidence>
<sequence>MANDVCSHVKVVVRVRPENEREKRENYENVVQVVDNHMLIFDPKKEDVSCFGSQRVRNRNITKKAKKDLKFVFDHVFNENSTQLDIFENTTKAVLDGLMNGFNCTVFAYGATGAGKTHTMLGSQDDPGVMYRTMKDLFKRMDDAKDEKEFAVAFSYLEVYNEQIRDLLANVGPLAVREDSSKGVVVQGLTLHQPKSAEHILEALDSGNRNRTQHPTDMNATSSRSHAVFQIYLRQQDKTASLNHNVCIAKMSLIDLAGSERASATNAKGARLREGANINRSLLALGNVINALADPKSKKAHIPYRDSKLTRLLKDSLGGNCRTVMIANVSPSSKSYDDTHNTLKYANRAKEIKSSLKSNVVSLDSHIGQYAIICEKQRQEILQLKQKIKAYEEKNSSLGVSKVSSQNHTEVKRVSEALQQVFSGRAQIRREQLDLERQLKENELRQHYCEKDNLYVQHFCAKDKTEKVLMLAPLAKEPNIPAENQLLSQHLLALFPIVALASHLQHYRTESLLHSIWMLNILLPAYSRSYAALNRAGLITATDETENQELKNLVLRERAVVWADQGGSGNPLSSEKKGEGRHETGGTVLELAPALSFSQLLYHSNSPCSKLSYRNPVYCINMFRCSQMFSYPERKSQNQALELSSFFCTNNFSIFWLKKQMAVSQSSNDFLLTFTYSLSGSSDCWVPSQRPFINSIVIM</sequence>
<keyword evidence="8 11" id="KW-0505">Motor protein</keyword>
<evidence type="ECO:0000256" key="9">
    <source>
        <dbReference type="ARBA" id="ARBA00023212"/>
    </source>
</evidence>
<dbReference type="Ensembl" id="ENSTRUT00000084548.1">
    <property type="protein sequence ID" value="ENSTRUP00000088401.1"/>
    <property type="gene ID" value="ENSTRUG00000017269.3"/>
</dbReference>
<dbReference type="FunFam" id="3.40.850.10:FF:000027">
    <property type="entry name" value="Kinesin-like protein"/>
    <property type="match status" value="1"/>
</dbReference>
<evidence type="ECO:0000256" key="11">
    <source>
        <dbReference type="PROSITE-ProRule" id="PRU00283"/>
    </source>
</evidence>
<evidence type="ECO:0000256" key="5">
    <source>
        <dbReference type="ARBA" id="ARBA00022741"/>
    </source>
</evidence>
<feature type="binding site" evidence="11">
    <location>
        <begin position="110"/>
        <end position="117"/>
    </location>
    <ligand>
        <name>ATP</name>
        <dbReference type="ChEBI" id="CHEBI:30616"/>
    </ligand>
</feature>
<dbReference type="PROSITE" id="PS50067">
    <property type="entry name" value="KINESIN_MOTOR_2"/>
    <property type="match status" value="1"/>
</dbReference>
<dbReference type="InterPro" id="IPR027417">
    <property type="entry name" value="P-loop_NTPase"/>
</dbReference>
<dbReference type="GO" id="GO:0005819">
    <property type="term" value="C:spindle"/>
    <property type="evidence" value="ECO:0007669"/>
    <property type="project" value="UniProtKB-ARBA"/>
</dbReference>
<keyword evidence="10" id="KW-0539">Nucleus</keyword>
<dbReference type="InterPro" id="IPR019821">
    <property type="entry name" value="Kinesin_motor_CS"/>
</dbReference>
<reference evidence="14 15" key="1">
    <citation type="journal article" date="2011" name="Genome Biol. Evol.">
        <title>Integration of the genetic map and genome assembly of fugu facilitates insights into distinct features of genome evolution in teleosts and mammals.</title>
        <authorList>
            <person name="Kai W."/>
            <person name="Kikuchi K."/>
            <person name="Tohari S."/>
            <person name="Chew A.K."/>
            <person name="Tay A."/>
            <person name="Fujiwara A."/>
            <person name="Hosoya S."/>
            <person name="Suetake H."/>
            <person name="Naruse K."/>
            <person name="Brenner S."/>
            <person name="Suzuki Y."/>
            <person name="Venkatesh B."/>
        </authorList>
    </citation>
    <scope>NUCLEOTIDE SEQUENCE [LARGE SCALE GENOMIC DNA]</scope>
</reference>
<reference evidence="14" key="3">
    <citation type="submission" date="2025-09" db="UniProtKB">
        <authorList>
            <consortium name="Ensembl"/>
        </authorList>
    </citation>
    <scope>IDENTIFICATION</scope>
</reference>
<gene>
    <name evidence="14" type="primary">kif18a</name>
</gene>
<dbReference type="GO" id="GO:0003777">
    <property type="term" value="F:microtubule motor activity"/>
    <property type="evidence" value="ECO:0007669"/>
    <property type="project" value="InterPro"/>
</dbReference>
<dbReference type="Gene3D" id="3.40.850.10">
    <property type="entry name" value="Kinesin motor domain"/>
    <property type="match status" value="1"/>
</dbReference>
<feature type="domain" description="Kinesin motor" evidence="13">
    <location>
        <begin position="8"/>
        <end position="352"/>
    </location>
</feature>
<dbReference type="GO" id="GO:0000278">
    <property type="term" value="P:mitotic cell cycle"/>
    <property type="evidence" value="ECO:0007669"/>
    <property type="project" value="UniProtKB-ARBA"/>
</dbReference>
<dbReference type="GeneTree" id="ENSGT00940000159058"/>
<keyword evidence="5 11" id="KW-0547">Nucleotide-binding</keyword>
<name>A0A674PRY2_TAKRU</name>
<dbReference type="PANTHER" id="PTHR47968:SF73">
    <property type="entry name" value="KINESIN-LIKE PROTEIN"/>
    <property type="match status" value="1"/>
</dbReference>
<dbReference type="Proteomes" id="UP000005226">
    <property type="component" value="Chromosome 13"/>
</dbReference>
<dbReference type="AlphaFoldDB" id="A0A674PRY2"/>
<dbReference type="Pfam" id="PF00225">
    <property type="entry name" value="Kinesin"/>
    <property type="match status" value="1"/>
</dbReference>
<dbReference type="PRINTS" id="PR00380">
    <property type="entry name" value="KINESINHEAVY"/>
</dbReference>
<dbReference type="InterPro" id="IPR001752">
    <property type="entry name" value="Kinesin_motor_dom"/>
</dbReference>
<dbReference type="SMART" id="SM00129">
    <property type="entry name" value="KISc"/>
    <property type="match status" value="1"/>
</dbReference>
<evidence type="ECO:0000256" key="12">
    <source>
        <dbReference type="RuleBase" id="RU000394"/>
    </source>
</evidence>
<dbReference type="SUPFAM" id="SSF52540">
    <property type="entry name" value="P-loop containing nucleoside triphosphate hydrolases"/>
    <property type="match status" value="1"/>
</dbReference>
<dbReference type="GO" id="GO:0005874">
    <property type="term" value="C:microtubule"/>
    <property type="evidence" value="ECO:0007669"/>
    <property type="project" value="UniProtKB-KW"/>
</dbReference>
<evidence type="ECO:0000259" key="13">
    <source>
        <dbReference type="PROSITE" id="PS50067"/>
    </source>
</evidence>
<keyword evidence="3" id="KW-0963">Cytoplasm</keyword>
<dbReference type="InterPro" id="IPR036961">
    <property type="entry name" value="Kinesin_motor_dom_sf"/>
</dbReference>
<keyword evidence="9" id="KW-0206">Cytoskeleton</keyword>
<dbReference type="GO" id="GO:0007018">
    <property type="term" value="P:microtubule-based movement"/>
    <property type="evidence" value="ECO:0007669"/>
    <property type="project" value="InterPro"/>
</dbReference>
<protein>
    <recommendedName>
        <fullName evidence="12">Kinesin-like protein</fullName>
    </recommendedName>
</protein>
<comment type="similarity">
    <text evidence="11 12">Belongs to the TRAFAC class myosin-kinesin ATPase superfamily. Kinesin family.</text>
</comment>
<keyword evidence="4 12" id="KW-0493">Microtubule</keyword>
<evidence type="ECO:0000256" key="2">
    <source>
        <dbReference type="ARBA" id="ARBA00004245"/>
    </source>
</evidence>
<evidence type="ECO:0000313" key="14">
    <source>
        <dbReference type="Ensembl" id="ENSTRUP00000088401.1"/>
    </source>
</evidence>
<keyword evidence="7" id="KW-0175">Coiled coil</keyword>
<dbReference type="PROSITE" id="PS00411">
    <property type="entry name" value="KINESIN_MOTOR_1"/>
    <property type="match status" value="1"/>
</dbReference>
<accession>A0A674PRY2</accession>
<dbReference type="PANTHER" id="PTHR47968">
    <property type="entry name" value="CENTROMERE PROTEIN E"/>
    <property type="match status" value="1"/>
</dbReference>
<dbReference type="GO" id="GO:0005524">
    <property type="term" value="F:ATP binding"/>
    <property type="evidence" value="ECO:0007669"/>
    <property type="project" value="UniProtKB-UniRule"/>
</dbReference>
<evidence type="ECO:0000256" key="1">
    <source>
        <dbReference type="ARBA" id="ARBA00004123"/>
    </source>
</evidence>
<evidence type="ECO:0000313" key="15">
    <source>
        <dbReference type="Proteomes" id="UP000005226"/>
    </source>
</evidence>